<dbReference type="CDD" id="cd00146">
    <property type="entry name" value="PKD"/>
    <property type="match status" value="1"/>
</dbReference>
<dbReference type="Gene3D" id="2.60.40.10">
    <property type="entry name" value="Immunoglobulins"/>
    <property type="match status" value="1"/>
</dbReference>
<accession>A0ABW3CGV5</accession>
<dbReference type="InterPro" id="IPR035986">
    <property type="entry name" value="PKD_dom_sf"/>
</dbReference>
<organism evidence="2 3">
    <name type="scientific">Actinomadura adrarensis</name>
    <dbReference type="NCBI Taxonomy" id="1819600"/>
    <lineage>
        <taxon>Bacteria</taxon>
        <taxon>Bacillati</taxon>
        <taxon>Actinomycetota</taxon>
        <taxon>Actinomycetes</taxon>
        <taxon>Streptosporangiales</taxon>
        <taxon>Thermomonosporaceae</taxon>
        <taxon>Actinomadura</taxon>
    </lineage>
</organism>
<evidence type="ECO:0000313" key="3">
    <source>
        <dbReference type="Proteomes" id="UP001597083"/>
    </source>
</evidence>
<proteinExistence type="predicted"/>
<sequence length="93" mass="9956">AHQAGKPVTFSLRAQVPPGAGEIVRVEWDFHGTGTFTAAPSPNGPAIHRRATHTFTKPGTYYTVARVTAQHDGDPHSAYGLIQNLAAVRVVVR</sequence>
<evidence type="ECO:0000313" key="2">
    <source>
        <dbReference type="EMBL" id="MFD0852982.1"/>
    </source>
</evidence>
<dbReference type="Proteomes" id="UP001597083">
    <property type="component" value="Unassembled WGS sequence"/>
</dbReference>
<dbReference type="EMBL" id="JBHTIR010001794">
    <property type="protein sequence ID" value="MFD0852982.1"/>
    <property type="molecule type" value="Genomic_DNA"/>
</dbReference>
<dbReference type="InterPro" id="IPR000601">
    <property type="entry name" value="PKD_dom"/>
</dbReference>
<feature type="non-terminal residue" evidence="2">
    <location>
        <position position="1"/>
    </location>
</feature>
<dbReference type="SUPFAM" id="SSF49299">
    <property type="entry name" value="PKD domain"/>
    <property type="match status" value="1"/>
</dbReference>
<protein>
    <submittedName>
        <fullName evidence="2">PKD domain-containing protein</fullName>
    </submittedName>
</protein>
<comment type="caution">
    <text evidence="2">The sequence shown here is derived from an EMBL/GenBank/DDBJ whole genome shotgun (WGS) entry which is preliminary data.</text>
</comment>
<gene>
    <name evidence="2" type="ORF">ACFQ07_12155</name>
</gene>
<dbReference type="Pfam" id="PF00801">
    <property type="entry name" value="PKD"/>
    <property type="match status" value="1"/>
</dbReference>
<dbReference type="InterPro" id="IPR013783">
    <property type="entry name" value="Ig-like_fold"/>
</dbReference>
<name>A0ABW3CGV5_9ACTN</name>
<keyword evidence="3" id="KW-1185">Reference proteome</keyword>
<evidence type="ECO:0000259" key="1">
    <source>
        <dbReference type="Pfam" id="PF00801"/>
    </source>
</evidence>
<reference evidence="3" key="1">
    <citation type="journal article" date="2019" name="Int. J. Syst. Evol. Microbiol.">
        <title>The Global Catalogue of Microorganisms (GCM) 10K type strain sequencing project: providing services to taxonomists for standard genome sequencing and annotation.</title>
        <authorList>
            <consortium name="The Broad Institute Genomics Platform"/>
            <consortium name="The Broad Institute Genome Sequencing Center for Infectious Disease"/>
            <person name="Wu L."/>
            <person name="Ma J."/>
        </authorList>
    </citation>
    <scope>NUCLEOTIDE SEQUENCE [LARGE SCALE GENOMIC DNA]</scope>
    <source>
        <strain evidence="3">JCM 31696</strain>
    </source>
</reference>
<feature type="domain" description="PKD" evidence="1">
    <location>
        <begin position="3"/>
        <end position="63"/>
    </location>
</feature>